<sequence length="62" mass="7095">MKGHMLTQPSDWSTETPPLLLVKTCTKDGSSRVTGIRKKRSESILQKLLQQISPIQVMTWRE</sequence>
<geneLocation type="mitochondrion" evidence="1"/>
<evidence type="ECO:0000313" key="1">
    <source>
        <dbReference type="EMBL" id="ART30614.1"/>
    </source>
</evidence>
<dbReference type="AlphaFoldDB" id="A0A1Y0AZP5"/>
<proteinExistence type="predicted"/>
<name>A0A1Y0AZP5_9LAMI</name>
<gene>
    <name evidence="1" type="ORF">AEK19_MT0342</name>
</gene>
<protein>
    <submittedName>
        <fullName evidence="1">Uncharacterized protein</fullName>
    </submittedName>
</protein>
<organism evidence="1">
    <name type="scientific">Utricularia reniformis</name>
    <dbReference type="NCBI Taxonomy" id="192314"/>
    <lineage>
        <taxon>Eukaryota</taxon>
        <taxon>Viridiplantae</taxon>
        <taxon>Streptophyta</taxon>
        <taxon>Embryophyta</taxon>
        <taxon>Tracheophyta</taxon>
        <taxon>Spermatophyta</taxon>
        <taxon>Magnoliopsida</taxon>
        <taxon>eudicotyledons</taxon>
        <taxon>Gunneridae</taxon>
        <taxon>Pentapetalae</taxon>
        <taxon>asterids</taxon>
        <taxon>lamiids</taxon>
        <taxon>Lamiales</taxon>
        <taxon>Lentibulariaceae</taxon>
        <taxon>Utricularia</taxon>
    </lineage>
</organism>
<reference evidence="1" key="1">
    <citation type="submission" date="2017-03" db="EMBL/GenBank/DDBJ databases">
        <title>The mitochondrial genome of the carnivorous plant Utricularia reniformis (Lentibulariaceae): structure, comparative analysis and evolutionary landmarks.</title>
        <authorList>
            <person name="Silva S.R."/>
            <person name="Alvarenga D.O."/>
            <person name="Michael T.P."/>
            <person name="Miranda V.F.O."/>
            <person name="Varani A.M."/>
        </authorList>
    </citation>
    <scope>NUCLEOTIDE SEQUENCE</scope>
</reference>
<keyword evidence="1" id="KW-0496">Mitochondrion</keyword>
<dbReference type="EMBL" id="KY774314">
    <property type="protein sequence ID" value="ART30614.1"/>
    <property type="molecule type" value="Genomic_DNA"/>
</dbReference>
<accession>A0A1Y0AZP5</accession>